<evidence type="ECO:0000256" key="7">
    <source>
        <dbReference type="ARBA" id="ARBA00022723"/>
    </source>
</evidence>
<evidence type="ECO:0000256" key="5">
    <source>
        <dbReference type="ARBA" id="ARBA00013152"/>
    </source>
</evidence>
<evidence type="ECO:0000256" key="18">
    <source>
        <dbReference type="RuleBase" id="RU004996"/>
    </source>
</evidence>
<evidence type="ECO:0000256" key="14">
    <source>
        <dbReference type="PIRSR" id="PIRSR605478-2"/>
    </source>
</evidence>
<dbReference type="InterPro" id="IPR049557">
    <property type="entry name" value="Transketolase_CS"/>
</dbReference>
<dbReference type="Gene3D" id="3.40.50.920">
    <property type="match status" value="1"/>
</dbReference>
<feature type="binding site" evidence="14">
    <location>
        <position position="469"/>
    </location>
    <ligand>
        <name>substrate</name>
    </ligand>
</feature>
<dbReference type="Pfam" id="PF00456">
    <property type="entry name" value="Transketolase_N"/>
    <property type="match status" value="1"/>
</dbReference>
<evidence type="ECO:0000256" key="16">
    <source>
        <dbReference type="PIRSR" id="PIRSR605478-4"/>
    </source>
</evidence>
<proteinExistence type="inferred from homology"/>
<dbReference type="SUPFAM" id="SSF52518">
    <property type="entry name" value="Thiamin diphosphate-binding fold (THDP-binding)"/>
    <property type="match status" value="2"/>
</dbReference>
<evidence type="ECO:0000313" key="20">
    <source>
        <dbReference type="EMBL" id="XCC92879.1"/>
    </source>
</evidence>
<feature type="binding site" evidence="14">
    <location>
        <position position="33"/>
    </location>
    <ligand>
        <name>substrate</name>
    </ligand>
</feature>
<protein>
    <recommendedName>
        <fullName evidence="5 12">Transketolase</fullName>
        <ecNumber evidence="5 12">2.2.1.1</ecNumber>
    </recommendedName>
</protein>
<feature type="binding site" evidence="14">
    <location>
        <position position="384"/>
    </location>
    <ligand>
        <name>substrate</name>
    </ligand>
</feature>
<dbReference type="InterPro" id="IPR033247">
    <property type="entry name" value="Transketolase_fam"/>
</dbReference>
<feature type="active site" description="Proton donor" evidence="13">
    <location>
        <position position="411"/>
    </location>
</feature>
<evidence type="ECO:0000256" key="11">
    <source>
        <dbReference type="ARBA" id="ARBA00049473"/>
    </source>
</evidence>
<feature type="binding site" evidence="15">
    <location>
        <position position="73"/>
    </location>
    <ligand>
        <name>thiamine diphosphate</name>
        <dbReference type="ChEBI" id="CHEBI:58937"/>
    </ligand>
</feature>
<dbReference type="GO" id="GO:0006098">
    <property type="term" value="P:pentose-phosphate shunt"/>
    <property type="evidence" value="ECO:0007669"/>
    <property type="project" value="TreeGrafter"/>
</dbReference>
<dbReference type="GO" id="GO:0046872">
    <property type="term" value="F:metal ion binding"/>
    <property type="evidence" value="ECO:0007669"/>
    <property type="project" value="UniProtKB-KW"/>
</dbReference>
<evidence type="ECO:0000259" key="19">
    <source>
        <dbReference type="SMART" id="SM00861"/>
    </source>
</evidence>
<dbReference type="InterPro" id="IPR005474">
    <property type="entry name" value="Transketolase_N"/>
</dbReference>
<evidence type="ECO:0000256" key="3">
    <source>
        <dbReference type="ARBA" id="ARBA00007131"/>
    </source>
</evidence>
<feature type="binding site" evidence="16">
    <location>
        <position position="190"/>
    </location>
    <ligand>
        <name>Mg(2+)</name>
        <dbReference type="ChEBI" id="CHEBI:18420"/>
    </ligand>
</feature>
<dbReference type="FunFam" id="3.40.50.970:FF:000004">
    <property type="entry name" value="Transketolase"/>
    <property type="match status" value="1"/>
</dbReference>
<dbReference type="NCBIfam" id="TIGR00232">
    <property type="entry name" value="tktlase_bact"/>
    <property type="match status" value="1"/>
</dbReference>
<comment type="similarity">
    <text evidence="3 18">Belongs to the transketolase family.</text>
</comment>
<dbReference type="SUPFAM" id="SSF52922">
    <property type="entry name" value="TK C-terminal domain-like"/>
    <property type="match status" value="1"/>
</dbReference>
<gene>
    <name evidence="20" type="primary">tkt</name>
    <name evidence="20" type="ORF">PVT71_10365</name>
</gene>
<evidence type="ECO:0000256" key="2">
    <source>
        <dbReference type="ARBA" id="ARBA00005215"/>
    </source>
</evidence>
<dbReference type="EMBL" id="CP123384">
    <property type="protein sequence ID" value="XCC92879.1"/>
    <property type="molecule type" value="Genomic_DNA"/>
</dbReference>
<sequence length="660" mass="70728">MNVQTKVTATEDLMANAIRVLTMDAVQQANSGHPGAPMGMADVAAVLFNRFITLDPKNDRWPDRDRFVMSAGHGSMLVYAIHHLLGYDDMPMDEIRRFRQLGSRTAGHPEYGHAKGIETTTGPLGQGISTAVGMALAERMLNARFGDALVDHYTYVISGDGCLMEGISHEAIDLAGHLSLSRLILFWDDNRITIDGSTGLSTSTDQQARFRAAGWHVQAVDGHDKEAIAAAIEMARADDRPSMIACRTIIGYGAPNKQGSHDVHGAPLGAEEIAAAREVLDWSLPAFDIPPEVTAAWRAVAARGGEARRAWLRRLGDDPQAEAFRATFAPVDRAALDAAICAYKHRLSQDAPKVATRKASEMALEVVNGTLPNTVGGSADLTGSNNTRTKGMRAVTAADYAGDYIHYGIREHGMAAAMNGIALHGGLKPYGGTFLAFADYCRPAMRLSALMGVPVAYVMTHDSIGLGEDGPTHQPVETIASLRAMPNMLVFRPADAVETAEAWALAMEQDSTPSVLCLSRQNLPTVRTRHVEANLTARGVYVLKEAPKRDVTLIATGSEVELALAAAEALASEGIQAAVVSAPCFELFEEQAPDYRAEVLGEAPRIGIEAAIRQGWCQLLRPGDGFVGMTSFGASAPAPELYRHFGITAEAVTRLAKNLQ</sequence>
<feature type="site" description="Important for catalytic activity" evidence="17">
    <location>
        <position position="33"/>
    </location>
</feature>
<dbReference type="GO" id="GO:0004802">
    <property type="term" value="F:transketolase activity"/>
    <property type="evidence" value="ECO:0007669"/>
    <property type="project" value="UniProtKB-UniRule"/>
</dbReference>
<feature type="binding site" evidence="15">
    <location>
        <position position="161"/>
    </location>
    <ligand>
        <name>thiamine diphosphate</name>
        <dbReference type="ChEBI" id="CHEBI:58937"/>
    </ligand>
</feature>
<comment type="cofactor">
    <cofactor evidence="15">
        <name>thiamine diphosphate</name>
        <dbReference type="ChEBI" id="CHEBI:58937"/>
    </cofactor>
    <text evidence="15">Binds 1 thiamine pyrophosphate per subunit. During the reaction, the substrate forms a covalent intermediate with the cofactor.</text>
</comment>
<dbReference type="Pfam" id="PF02779">
    <property type="entry name" value="Transket_pyr"/>
    <property type="match status" value="1"/>
</dbReference>
<dbReference type="Pfam" id="PF22613">
    <property type="entry name" value="Transketolase_C_1"/>
    <property type="match status" value="1"/>
</dbReference>
<feature type="binding site" evidence="14">
    <location>
        <position position="357"/>
    </location>
    <ligand>
        <name>substrate</name>
    </ligand>
</feature>
<dbReference type="InterPro" id="IPR029061">
    <property type="entry name" value="THDP-binding"/>
</dbReference>
<dbReference type="AlphaFoldDB" id="A0AAU8AE53"/>
<dbReference type="InterPro" id="IPR005478">
    <property type="entry name" value="Transketolase_bac-like"/>
</dbReference>
<dbReference type="InterPro" id="IPR020826">
    <property type="entry name" value="Transketolase_BS"/>
</dbReference>
<dbReference type="InterPro" id="IPR055152">
    <property type="entry name" value="Transketolase-like_C_2"/>
</dbReference>
<organism evidence="20">
    <name type="scientific">Alloyangia sp. H15</name>
    <dbReference type="NCBI Taxonomy" id="3029062"/>
    <lineage>
        <taxon>Bacteria</taxon>
        <taxon>Pseudomonadati</taxon>
        <taxon>Pseudomonadota</taxon>
        <taxon>Alphaproteobacteria</taxon>
        <taxon>Rhodobacterales</taxon>
        <taxon>Roseobacteraceae</taxon>
        <taxon>Alloyangia</taxon>
    </lineage>
</organism>
<evidence type="ECO:0000256" key="17">
    <source>
        <dbReference type="PIRSR" id="PIRSR605478-5"/>
    </source>
</evidence>
<dbReference type="SMART" id="SM00861">
    <property type="entry name" value="Transket_pyr"/>
    <property type="match status" value="1"/>
</dbReference>
<feature type="binding site" evidence="15">
    <location>
        <position position="264"/>
    </location>
    <ligand>
        <name>thiamine diphosphate</name>
        <dbReference type="ChEBI" id="CHEBI:58937"/>
    </ligand>
</feature>
<feature type="binding site" evidence="14">
    <location>
        <position position="461"/>
    </location>
    <ligand>
        <name>substrate</name>
    </ligand>
</feature>
<keyword evidence="9 16" id="KW-0460">Magnesium</keyword>
<comment type="cofactor">
    <cofactor evidence="18">
        <name>Mg(2+)</name>
        <dbReference type="ChEBI" id="CHEBI:18420"/>
    </cofactor>
    <cofactor evidence="18">
        <name>Ca(2+)</name>
        <dbReference type="ChEBI" id="CHEBI:29108"/>
    </cofactor>
    <cofactor evidence="18">
        <name>Mn(2+)</name>
        <dbReference type="ChEBI" id="CHEBI:29035"/>
    </cofactor>
    <cofactor evidence="18">
        <name>Co(2+)</name>
        <dbReference type="ChEBI" id="CHEBI:48828"/>
    </cofactor>
    <text evidence="18">Binds 1 Mg(2+) ion per subunit. Can also utilize other divalent metal cations, such as Ca(2+), Mn(2+) and Co(2+).</text>
</comment>
<accession>A0AAU8AE53</accession>
<feature type="site" description="Important for catalytic activity" evidence="17">
    <location>
        <position position="264"/>
    </location>
</feature>
<comment type="function">
    <text evidence="18">Catalyzes the transfer of a two-carbon ketol group from a ketose donor to an aldose acceptor, via a covalent intermediate with the cofactor thiamine pyrophosphate.</text>
</comment>
<keyword evidence="6 18" id="KW-0808">Transferase</keyword>
<feature type="binding site" evidence="16">
    <location>
        <position position="192"/>
    </location>
    <ligand>
        <name>Mg(2+)</name>
        <dbReference type="ChEBI" id="CHEBI:18420"/>
    </ligand>
</feature>
<comment type="pathway">
    <text evidence="1">Carbohydrate degradation; pentose phosphate pathway.</text>
</comment>
<evidence type="ECO:0000256" key="8">
    <source>
        <dbReference type="ARBA" id="ARBA00022837"/>
    </source>
</evidence>
<evidence type="ECO:0000256" key="6">
    <source>
        <dbReference type="ARBA" id="ARBA00022679"/>
    </source>
</evidence>
<dbReference type="EC" id="2.2.1.1" evidence="5 12"/>
<dbReference type="RefSeq" id="WP_353471707.1">
    <property type="nucleotide sequence ID" value="NZ_CP123384.1"/>
</dbReference>
<keyword evidence="8 18" id="KW-0106">Calcium</keyword>
<dbReference type="CDD" id="cd02012">
    <property type="entry name" value="TPP_TK"/>
    <property type="match status" value="1"/>
</dbReference>
<feature type="binding site" evidence="14">
    <location>
        <position position="473"/>
    </location>
    <ligand>
        <name>substrate</name>
    </ligand>
</feature>
<evidence type="ECO:0000256" key="12">
    <source>
        <dbReference type="NCBIfam" id="TIGR00232"/>
    </source>
</evidence>
<comment type="cofactor">
    <cofactor evidence="16">
        <name>Mg(2+)</name>
        <dbReference type="ChEBI" id="CHEBI:18420"/>
    </cofactor>
    <text evidence="16">Binds 1 Mg(2+) ion per subunit. Can also utilize other divalent metal cations, such as Ca(2+), Mn(2+) and Co(2+).</text>
</comment>
<comment type="pathway">
    <text evidence="2">Carbohydrate biosynthesis; Calvin cycle.</text>
</comment>
<evidence type="ECO:0000256" key="1">
    <source>
        <dbReference type="ARBA" id="ARBA00004959"/>
    </source>
</evidence>
<dbReference type="CDD" id="cd07033">
    <property type="entry name" value="TPP_PYR_DXS_TK_like"/>
    <property type="match status" value="1"/>
</dbReference>
<feature type="binding site" evidence="15">
    <location>
        <begin position="122"/>
        <end position="124"/>
    </location>
    <ligand>
        <name>thiamine diphosphate</name>
        <dbReference type="ChEBI" id="CHEBI:58937"/>
    </ligand>
</feature>
<dbReference type="InterPro" id="IPR005475">
    <property type="entry name" value="Transketolase-like_Pyr-bd"/>
</dbReference>
<dbReference type="PANTHER" id="PTHR43522">
    <property type="entry name" value="TRANSKETOLASE"/>
    <property type="match status" value="1"/>
</dbReference>
<dbReference type="FunFam" id="3.40.50.970:FF:000003">
    <property type="entry name" value="Transketolase"/>
    <property type="match status" value="1"/>
</dbReference>
<evidence type="ECO:0000256" key="9">
    <source>
        <dbReference type="ARBA" id="ARBA00022842"/>
    </source>
</evidence>
<dbReference type="PANTHER" id="PTHR43522:SF2">
    <property type="entry name" value="TRANSKETOLASE 1-RELATED"/>
    <property type="match status" value="1"/>
</dbReference>
<feature type="domain" description="Transketolase-like pyrimidine-binding" evidence="19">
    <location>
        <begin position="354"/>
        <end position="525"/>
    </location>
</feature>
<evidence type="ECO:0000256" key="4">
    <source>
        <dbReference type="ARBA" id="ARBA00011738"/>
    </source>
</evidence>
<feature type="binding site" evidence="15">
    <location>
        <position position="190"/>
    </location>
    <ligand>
        <name>thiamine diphosphate</name>
        <dbReference type="ChEBI" id="CHEBI:58937"/>
    </ligand>
</feature>
<evidence type="ECO:0000256" key="15">
    <source>
        <dbReference type="PIRSR" id="PIRSR605478-3"/>
    </source>
</evidence>
<keyword evidence="10 15" id="KW-0786">Thiamine pyrophosphate</keyword>
<evidence type="ECO:0000256" key="13">
    <source>
        <dbReference type="PIRSR" id="PIRSR605478-1"/>
    </source>
</evidence>
<dbReference type="InterPro" id="IPR009014">
    <property type="entry name" value="Transketo_C/PFOR_II"/>
</dbReference>
<dbReference type="PROSITE" id="PS00801">
    <property type="entry name" value="TRANSKETOLASE_1"/>
    <property type="match status" value="1"/>
</dbReference>
<evidence type="ECO:0000256" key="10">
    <source>
        <dbReference type="ARBA" id="ARBA00023052"/>
    </source>
</evidence>
<comment type="catalytic activity">
    <reaction evidence="11 18">
        <text>D-sedoheptulose 7-phosphate + D-glyceraldehyde 3-phosphate = aldehydo-D-ribose 5-phosphate + D-xylulose 5-phosphate</text>
        <dbReference type="Rhea" id="RHEA:10508"/>
        <dbReference type="ChEBI" id="CHEBI:57483"/>
        <dbReference type="ChEBI" id="CHEBI:57737"/>
        <dbReference type="ChEBI" id="CHEBI:58273"/>
        <dbReference type="ChEBI" id="CHEBI:59776"/>
        <dbReference type="EC" id="2.2.1.1"/>
    </reaction>
</comment>
<comment type="subunit">
    <text evidence="4 18">Homodimer.</text>
</comment>
<feature type="binding site" evidence="14">
    <location>
        <position position="264"/>
    </location>
    <ligand>
        <name>substrate</name>
    </ligand>
</feature>
<reference evidence="20" key="1">
    <citation type="submission" date="2023-02" db="EMBL/GenBank/DDBJ databases">
        <title>Description and genomic characterization of Salipiger bruguierae sp. nov., isolated from the sediment of mangrove plant Bruguiera sexangula.</title>
        <authorList>
            <person name="Long M."/>
        </authorList>
    </citation>
    <scope>NUCLEOTIDE SEQUENCE</scope>
    <source>
        <strain evidence="20">H15</strain>
    </source>
</reference>
<feature type="binding site" evidence="15">
    <location>
        <position position="437"/>
    </location>
    <ligand>
        <name>thiamine diphosphate</name>
        <dbReference type="ChEBI" id="CHEBI:58937"/>
    </ligand>
</feature>
<name>A0AAU8AE53_9RHOB</name>
<feature type="binding site" evidence="16">
    <location>
        <position position="160"/>
    </location>
    <ligand>
        <name>Mg(2+)</name>
        <dbReference type="ChEBI" id="CHEBI:18420"/>
    </ligand>
</feature>
<keyword evidence="7 16" id="KW-0479">Metal-binding</keyword>
<dbReference type="PROSITE" id="PS00802">
    <property type="entry name" value="TRANSKETOLASE_2"/>
    <property type="match status" value="1"/>
</dbReference>
<feature type="binding site" evidence="14">
    <location>
        <position position="520"/>
    </location>
    <ligand>
        <name>substrate</name>
    </ligand>
</feature>
<dbReference type="GO" id="GO:0005829">
    <property type="term" value="C:cytosol"/>
    <property type="evidence" value="ECO:0007669"/>
    <property type="project" value="TreeGrafter"/>
</dbReference>
<dbReference type="Gene3D" id="3.40.50.970">
    <property type="match status" value="2"/>
</dbReference>